<accession>A0ABT8DWQ0</accession>
<proteinExistence type="predicted"/>
<keyword evidence="3" id="KW-1185">Reference proteome</keyword>
<name>A0ABT8DWQ0_9BURK</name>
<gene>
    <name evidence="2" type="ORF">QWJ38_10910</name>
</gene>
<reference evidence="2 3" key="1">
    <citation type="submission" date="2023-06" db="EMBL/GenBank/DDBJ databases">
        <title>Pelomonas sp. PFR6 16S ribosomal RNA gene Genome sequencing and assembly.</title>
        <authorList>
            <person name="Woo H."/>
        </authorList>
    </citation>
    <scope>NUCLEOTIDE SEQUENCE [LARGE SCALE GENOMIC DNA]</scope>
    <source>
        <strain evidence="2 3">PFR6</strain>
    </source>
</reference>
<dbReference type="EMBL" id="JAUHHC010000003">
    <property type="protein sequence ID" value="MDN3920789.1"/>
    <property type="molecule type" value="Genomic_DNA"/>
</dbReference>
<dbReference type="Pfam" id="PF21926">
    <property type="entry name" value="FeeM"/>
    <property type="match status" value="1"/>
</dbReference>
<feature type="domain" description="N-acyl amino acid synthase FeeM catalytic core" evidence="1">
    <location>
        <begin position="30"/>
        <end position="180"/>
    </location>
</feature>
<evidence type="ECO:0000313" key="3">
    <source>
        <dbReference type="Proteomes" id="UP001228044"/>
    </source>
</evidence>
<evidence type="ECO:0000259" key="1">
    <source>
        <dbReference type="Pfam" id="PF21926"/>
    </source>
</evidence>
<dbReference type="Proteomes" id="UP001228044">
    <property type="component" value="Unassembled WGS sequence"/>
</dbReference>
<protein>
    <recommendedName>
        <fullName evidence="1">N-acyl amino acid synthase FeeM catalytic core domain-containing protein</fullName>
    </recommendedName>
</protein>
<dbReference type="SUPFAM" id="SSF55729">
    <property type="entry name" value="Acyl-CoA N-acyltransferases (Nat)"/>
    <property type="match status" value="1"/>
</dbReference>
<dbReference type="RefSeq" id="WP_290359113.1">
    <property type="nucleotide sequence ID" value="NZ_JAUHHC010000003.1"/>
</dbReference>
<dbReference type="InterPro" id="IPR016181">
    <property type="entry name" value="Acyl_CoA_acyltransferase"/>
</dbReference>
<dbReference type="Gene3D" id="3.40.630.30">
    <property type="match status" value="1"/>
</dbReference>
<sequence length="223" mass="24757">MVFDVMREAQQHAHADLAIRTAAAHHLPHAQRLVARRYAGRGYATTQLSAYSEDALTVCSAFEGERTVGTIAVRFASERGLAADAIFSEELSRLRASGLTICEFGRLAVDEDAADNKHVLARLFHLAYLHAHRLAGCELLVIEVNPRHVAFYRRMLGFQLLSEARLNPRVNAPAVLLSLDLHHAREEIARLGGTAERGVPTRSLYPYFYGAEEEAAMLAKLRQ</sequence>
<dbReference type="InterPro" id="IPR054597">
    <property type="entry name" value="FeeM_cat"/>
</dbReference>
<comment type="caution">
    <text evidence="2">The sequence shown here is derived from an EMBL/GenBank/DDBJ whole genome shotgun (WGS) entry which is preliminary data.</text>
</comment>
<evidence type="ECO:0000313" key="2">
    <source>
        <dbReference type="EMBL" id="MDN3920789.1"/>
    </source>
</evidence>
<organism evidence="2 3">
    <name type="scientific">Roseateles violae</name>
    <dbReference type="NCBI Taxonomy" id="3058042"/>
    <lineage>
        <taxon>Bacteria</taxon>
        <taxon>Pseudomonadati</taxon>
        <taxon>Pseudomonadota</taxon>
        <taxon>Betaproteobacteria</taxon>
        <taxon>Burkholderiales</taxon>
        <taxon>Sphaerotilaceae</taxon>
        <taxon>Roseateles</taxon>
    </lineage>
</organism>